<dbReference type="InterPro" id="IPR036691">
    <property type="entry name" value="Endo/exonu/phosph_ase_sf"/>
</dbReference>
<feature type="compositionally biased region" description="Polar residues" evidence="1">
    <location>
        <begin position="301"/>
        <end position="330"/>
    </location>
</feature>
<feature type="compositionally biased region" description="Low complexity" evidence="1">
    <location>
        <begin position="269"/>
        <end position="284"/>
    </location>
</feature>
<feature type="domain" description="Reverse transcriptase" evidence="2">
    <location>
        <begin position="700"/>
        <end position="953"/>
    </location>
</feature>
<dbReference type="CDD" id="cd01650">
    <property type="entry name" value="RT_nLTR_like"/>
    <property type="match status" value="1"/>
</dbReference>
<reference evidence="3 4" key="1">
    <citation type="journal article" date="2018" name="PLoS Genet.">
        <title>Population sequencing reveals clonal diversity and ancestral inbreeding in the grapevine cultivar Chardonnay.</title>
        <authorList>
            <person name="Roach M.J."/>
            <person name="Johnson D.L."/>
            <person name="Bohlmann J."/>
            <person name="van Vuuren H.J."/>
            <person name="Jones S.J."/>
            <person name="Pretorius I.S."/>
            <person name="Schmidt S.A."/>
            <person name="Borneman A.R."/>
        </authorList>
    </citation>
    <scope>NUCLEOTIDE SEQUENCE [LARGE SCALE GENOMIC DNA]</scope>
    <source>
        <strain evidence="4">cv. Chardonnay</strain>
        <tissue evidence="3">Leaf</tissue>
    </source>
</reference>
<protein>
    <submittedName>
        <fullName evidence="3">Transposon TX1 uncharacterized 149 kDa protein</fullName>
    </submittedName>
</protein>
<organism evidence="3 4">
    <name type="scientific">Vitis vinifera</name>
    <name type="common">Grape</name>
    <dbReference type="NCBI Taxonomy" id="29760"/>
    <lineage>
        <taxon>Eukaryota</taxon>
        <taxon>Viridiplantae</taxon>
        <taxon>Streptophyta</taxon>
        <taxon>Embryophyta</taxon>
        <taxon>Tracheophyta</taxon>
        <taxon>Spermatophyta</taxon>
        <taxon>Magnoliopsida</taxon>
        <taxon>eudicotyledons</taxon>
        <taxon>Gunneridae</taxon>
        <taxon>Pentapetalae</taxon>
        <taxon>rosids</taxon>
        <taxon>Vitales</taxon>
        <taxon>Vitaceae</taxon>
        <taxon>Viteae</taxon>
        <taxon>Vitis</taxon>
    </lineage>
</organism>
<name>A0A438IJW9_VITVI</name>
<dbReference type="AlphaFoldDB" id="A0A438IJW9"/>
<dbReference type="PANTHER" id="PTHR46890:SF50">
    <property type="entry name" value="RNA-DIRECTED DNA POLYMERASE, EUKARYOTA, REVERSE TRANSCRIPTASE ZINC-BINDING DOMAIN PROTEIN-RELATED"/>
    <property type="match status" value="1"/>
</dbReference>
<evidence type="ECO:0000313" key="3">
    <source>
        <dbReference type="EMBL" id="RVW96983.1"/>
    </source>
</evidence>
<dbReference type="GO" id="GO:0006281">
    <property type="term" value="P:DNA repair"/>
    <property type="evidence" value="ECO:0007669"/>
    <property type="project" value="InterPro"/>
</dbReference>
<dbReference type="Pfam" id="PF00078">
    <property type="entry name" value="RVT_1"/>
    <property type="match status" value="1"/>
</dbReference>
<dbReference type="GO" id="GO:0004519">
    <property type="term" value="F:endonuclease activity"/>
    <property type="evidence" value="ECO:0007669"/>
    <property type="project" value="InterPro"/>
</dbReference>
<sequence length="1084" mass="122852">MLSLFKFKLGFQKGEWLGRESEKGNNNGPTMLETLVKARPVRAQIRMKNCGLPAGPIGIQAHETVALSSSTFQRVGSSAKEVPLFACSQDPVEVKAGEDKAFSDEDGQAFERKVQPLPNPSPPLVAIVGCNLKGLSWLGQRIGRMKPFVKTEGREGHFKEAVDFPPSFDRRQGLQSRSEPILLGKSSSVSEECLMEEDFEAGSQMERGFRVSPLFHCQSTRNRKRCSGEGTSSLRGEAALCNPHFEEDKEGFLGRVGSYPCGSSVIDLPSNPKSESPKSSSNPSCGLALPLPNPSGPDLPSSVSHSQSPMENRAQFASSNQLSESVNPSKSKPILPKEVSNLDTVSQGGEFQIDGLSLRKMDKVRDVLSSLDIKVYSRRKSRCSTDFLKSENPDVVMIQETKKVECDRRFVGSVWTIRNKEWAALPACGASECELLDPPLRNASFTWSNMQESPVCKRLDRFLYSNEWGQFFPQSLQEALPRRTSDHWSIVLDTNPFKWAPTPFRFENMWLQHPNFKESFRSWWRGFQGNEWEGHKFMRRLQFVKANLKEWNKSLKKRGARGINVEGRNSLETKAKVKWVKEGDCNSKFFHKVDNGRRNRKFIKVLENESGLVLNNSESITEEILLYFEKLYASPIGESWSVEGLDRSPISEESASRLDSLFTEEEISKAIFQLDRDKASRPDGFTIVVFQDCWDVIKEDLKISDFKPISLITSLYKIIAKVISGRLRGVLHETIHSTQGAFVQVRQIVDVVLIANEIVDEKRRLGEKGVVLKIDFEKAYDHMSWDFLDHVLEKKGFSPRWKKWMSGCLSTVSYAILVNGNAKEWVKASRGLRQGDPLSPFLFTLVAYVLSRMLLRAEERNLLKGFRVGRNRTRASHLQFADYTIFFSNTRKEELHTLKSLLLVFEHISRLKVNLDKSNIYGINLDQNHISKLAELLECKASGWPILYLGLSLEGNPKACGFWDSVIERISRRLNGWQKAYLSFRERITLIQSCLTHMPCYFISLFKISTLVAAKIERLQRDFFMVRDWGSQMVTSLSLEGYCTSLSGVFQVYSICGRRWGKNSVLGRFVVGRPTFGIPISKTI</sequence>
<dbReference type="SUPFAM" id="SSF56672">
    <property type="entry name" value="DNA/RNA polymerases"/>
    <property type="match status" value="1"/>
</dbReference>
<gene>
    <name evidence="3" type="primary">YTX2_449</name>
    <name evidence="3" type="ORF">CK203_032274</name>
</gene>
<evidence type="ECO:0000259" key="2">
    <source>
        <dbReference type="PROSITE" id="PS50878"/>
    </source>
</evidence>
<dbReference type="PROSITE" id="PS50878">
    <property type="entry name" value="RT_POL"/>
    <property type="match status" value="1"/>
</dbReference>
<dbReference type="InterPro" id="IPR000477">
    <property type="entry name" value="RT_dom"/>
</dbReference>
<dbReference type="PANTHER" id="PTHR46890">
    <property type="entry name" value="NON-LTR RETROLELEMENT REVERSE TRANSCRIPTASE-LIKE PROTEIN-RELATED"/>
    <property type="match status" value="1"/>
</dbReference>
<accession>A0A438IJW9</accession>
<dbReference type="InterPro" id="IPR020847">
    <property type="entry name" value="AP_endonuclease_F1_BS"/>
</dbReference>
<dbReference type="GO" id="GO:0003677">
    <property type="term" value="F:DNA binding"/>
    <property type="evidence" value="ECO:0007669"/>
    <property type="project" value="InterPro"/>
</dbReference>
<evidence type="ECO:0000256" key="1">
    <source>
        <dbReference type="SAM" id="MobiDB-lite"/>
    </source>
</evidence>
<comment type="caution">
    <text evidence="3">The sequence shown here is derived from an EMBL/GenBank/DDBJ whole genome shotgun (WGS) entry which is preliminary data.</text>
</comment>
<proteinExistence type="predicted"/>
<dbReference type="EMBL" id="QGNW01000104">
    <property type="protein sequence ID" value="RVW96983.1"/>
    <property type="molecule type" value="Genomic_DNA"/>
</dbReference>
<dbReference type="Proteomes" id="UP000288805">
    <property type="component" value="Unassembled WGS sequence"/>
</dbReference>
<dbReference type="InterPro" id="IPR052343">
    <property type="entry name" value="Retrotransposon-Effector_Assoc"/>
</dbReference>
<dbReference type="InterPro" id="IPR043502">
    <property type="entry name" value="DNA/RNA_pol_sf"/>
</dbReference>
<dbReference type="PROSITE" id="PS00726">
    <property type="entry name" value="AP_NUCLEASE_F1_1"/>
    <property type="match status" value="1"/>
</dbReference>
<feature type="region of interest" description="Disordered" evidence="1">
    <location>
        <begin position="267"/>
        <end position="338"/>
    </location>
</feature>
<evidence type="ECO:0000313" key="4">
    <source>
        <dbReference type="Proteomes" id="UP000288805"/>
    </source>
</evidence>
<dbReference type="SUPFAM" id="SSF56219">
    <property type="entry name" value="DNase I-like"/>
    <property type="match status" value="1"/>
</dbReference>